<organism evidence="3 4">
    <name type="scientific">Podospora didyma</name>
    <dbReference type="NCBI Taxonomy" id="330526"/>
    <lineage>
        <taxon>Eukaryota</taxon>
        <taxon>Fungi</taxon>
        <taxon>Dikarya</taxon>
        <taxon>Ascomycota</taxon>
        <taxon>Pezizomycotina</taxon>
        <taxon>Sordariomycetes</taxon>
        <taxon>Sordariomycetidae</taxon>
        <taxon>Sordariales</taxon>
        <taxon>Podosporaceae</taxon>
        <taxon>Podospora</taxon>
    </lineage>
</organism>
<accession>A0AAE0N1B7</accession>
<protein>
    <submittedName>
        <fullName evidence="3">Uncharacterized protein</fullName>
    </submittedName>
</protein>
<feature type="coiled-coil region" evidence="1">
    <location>
        <begin position="65"/>
        <end position="94"/>
    </location>
</feature>
<keyword evidence="4" id="KW-1185">Reference proteome</keyword>
<feature type="region of interest" description="Disordered" evidence="2">
    <location>
        <begin position="33"/>
        <end position="56"/>
    </location>
</feature>
<evidence type="ECO:0000313" key="3">
    <source>
        <dbReference type="EMBL" id="KAK3366585.1"/>
    </source>
</evidence>
<comment type="caution">
    <text evidence="3">The sequence shown here is derived from an EMBL/GenBank/DDBJ whole genome shotgun (WGS) entry which is preliminary data.</text>
</comment>
<reference evidence="3" key="1">
    <citation type="journal article" date="2023" name="Mol. Phylogenet. Evol.">
        <title>Genome-scale phylogeny and comparative genomics of the fungal order Sordariales.</title>
        <authorList>
            <person name="Hensen N."/>
            <person name="Bonometti L."/>
            <person name="Westerberg I."/>
            <person name="Brannstrom I.O."/>
            <person name="Guillou S."/>
            <person name="Cros-Aarteil S."/>
            <person name="Calhoun S."/>
            <person name="Haridas S."/>
            <person name="Kuo A."/>
            <person name="Mondo S."/>
            <person name="Pangilinan J."/>
            <person name="Riley R."/>
            <person name="LaButti K."/>
            <person name="Andreopoulos B."/>
            <person name="Lipzen A."/>
            <person name="Chen C."/>
            <person name="Yan M."/>
            <person name="Daum C."/>
            <person name="Ng V."/>
            <person name="Clum A."/>
            <person name="Steindorff A."/>
            <person name="Ohm R.A."/>
            <person name="Martin F."/>
            <person name="Silar P."/>
            <person name="Natvig D.O."/>
            <person name="Lalanne C."/>
            <person name="Gautier V."/>
            <person name="Ament-Velasquez S.L."/>
            <person name="Kruys A."/>
            <person name="Hutchinson M.I."/>
            <person name="Powell A.J."/>
            <person name="Barry K."/>
            <person name="Miller A.N."/>
            <person name="Grigoriev I.V."/>
            <person name="Debuchy R."/>
            <person name="Gladieux P."/>
            <person name="Hiltunen Thoren M."/>
            <person name="Johannesson H."/>
        </authorList>
    </citation>
    <scope>NUCLEOTIDE SEQUENCE</scope>
    <source>
        <strain evidence="3">CBS 232.78</strain>
    </source>
</reference>
<evidence type="ECO:0000256" key="1">
    <source>
        <dbReference type="SAM" id="Coils"/>
    </source>
</evidence>
<evidence type="ECO:0000313" key="4">
    <source>
        <dbReference type="Proteomes" id="UP001285441"/>
    </source>
</evidence>
<sequence length="332" mass="37041">MVVQSAYTARKKLKEIQTMVDFADCKAVDEKAFSSSTPTGTVGIGTTDGSTEDTADGEALANDWADEQSLEVERQRAENERQRADEAVAQTQHTILAEYVAACHDLVFSKPNIQRNKKFTTKGSTNPRGKCVEDPVRVIMDQLKRVDELKSAFDAGDGVVFENHPHAISENSEEVVDAEAQSAPQTPGQHHRRRLRPDQICVYRSYASTGPAETRTIIYVSEYKPPHKLTAPHLRLSLQVRDIPREVINRATIPTDSDSPDKFQYHAERLTASAVAQTYHYMIEAGLEYGLLTTGEAIVFLKVGWEEPETLYYHLAEPGPEGGFAARRLRPR</sequence>
<reference evidence="3" key="2">
    <citation type="submission" date="2023-06" db="EMBL/GenBank/DDBJ databases">
        <authorList>
            <consortium name="Lawrence Berkeley National Laboratory"/>
            <person name="Haridas S."/>
            <person name="Hensen N."/>
            <person name="Bonometti L."/>
            <person name="Westerberg I."/>
            <person name="Brannstrom I.O."/>
            <person name="Guillou S."/>
            <person name="Cros-Aarteil S."/>
            <person name="Calhoun S."/>
            <person name="Kuo A."/>
            <person name="Mondo S."/>
            <person name="Pangilinan J."/>
            <person name="Riley R."/>
            <person name="LaButti K."/>
            <person name="Andreopoulos B."/>
            <person name="Lipzen A."/>
            <person name="Chen C."/>
            <person name="Yanf M."/>
            <person name="Daum C."/>
            <person name="Ng V."/>
            <person name="Clum A."/>
            <person name="Steindorff A."/>
            <person name="Ohm R."/>
            <person name="Martin F."/>
            <person name="Silar P."/>
            <person name="Natvig D."/>
            <person name="Lalanne C."/>
            <person name="Gautier V."/>
            <person name="Ament-velasquez S.L."/>
            <person name="Kruys A."/>
            <person name="Hutchinson M.I."/>
            <person name="Powell A.J."/>
            <person name="Barry K."/>
            <person name="Miller A.N."/>
            <person name="Grigoriev I.V."/>
            <person name="Debuchy R."/>
            <person name="Gladieux P."/>
            <person name="Thoren M.H."/>
            <person name="Johannesson H."/>
        </authorList>
    </citation>
    <scope>NUCLEOTIDE SEQUENCE</scope>
    <source>
        <strain evidence="3">CBS 232.78</strain>
    </source>
</reference>
<evidence type="ECO:0000256" key="2">
    <source>
        <dbReference type="SAM" id="MobiDB-lite"/>
    </source>
</evidence>
<dbReference type="AlphaFoldDB" id="A0AAE0N1B7"/>
<dbReference type="Proteomes" id="UP001285441">
    <property type="component" value="Unassembled WGS sequence"/>
</dbReference>
<keyword evidence="1" id="KW-0175">Coiled coil</keyword>
<proteinExistence type="predicted"/>
<dbReference type="EMBL" id="JAULSW010000012">
    <property type="protein sequence ID" value="KAK3366585.1"/>
    <property type="molecule type" value="Genomic_DNA"/>
</dbReference>
<gene>
    <name evidence="3" type="ORF">B0H63DRAFT_498210</name>
</gene>
<name>A0AAE0N1B7_9PEZI</name>